<dbReference type="AlphaFoldDB" id="A0A4P9CC89"/>
<feature type="transmembrane region" description="Helical" evidence="1">
    <location>
        <begin position="20"/>
        <end position="41"/>
    </location>
</feature>
<dbReference type="Proteomes" id="UP000218387">
    <property type="component" value="Chromosome"/>
</dbReference>
<dbReference type="EMBL" id="CP029487">
    <property type="protein sequence ID" value="QCT73284.1"/>
    <property type="molecule type" value="Genomic_DNA"/>
</dbReference>
<accession>A0A4P9CC89</accession>
<feature type="transmembrane region" description="Helical" evidence="1">
    <location>
        <begin position="53"/>
        <end position="75"/>
    </location>
</feature>
<organism evidence="2 3">
    <name type="scientific">Eubacterium maltosivorans</name>
    <dbReference type="NCBI Taxonomy" id="2041044"/>
    <lineage>
        <taxon>Bacteria</taxon>
        <taxon>Bacillati</taxon>
        <taxon>Bacillota</taxon>
        <taxon>Clostridia</taxon>
        <taxon>Eubacteriales</taxon>
        <taxon>Eubacteriaceae</taxon>
        <taxon>Eubacterium</taxon>
    </lineage>
</organism>
<sequence>MKKYVRNSMVICALSPRIAYYLHFMVGTVISFVFTSLSYILNNPTIAYLGYNGGLEMVPAWTLAINVTVLIYLFYRWDLKKERSEEP</sequence>
<name>A0A4P9CC89_EUBML</name>
<evidence type="ECO:0000313" key="3">
    <source>
        <dbReference type="Proteomes" id="UP000218387"/>
    </source>
</evidence>
<gene>
    <name evidence="2" type="ORF">CPZ25_018845</name>
</gene>
<evidence type="ECO:0000256" key="1">
    <source>
        <dbReference type="SAM" id="Phobius"/>
    </source>
</evidence>
<dbReference type="KEGG" id="emt:CPZ25_018845"/>
<proteinExistence type="predicted"/>
<keyword evidence="1" id="KW-0472">Membrane</keyword>
<keyword evidence="1" id="KW-1133">Transmembrane helix</keyword>
<protein>
    <submittedName>
        <fullName evidence="2">Uncharacterized protein</fullName>
    </submittedName>
</protein>
<dbReference type="RefSeq" id="WP_096918937.1">
    <property type="nucleotide sequence ID" value="NZ_CP029487.1"/>
</dbReference>
<keyword evidence="3" id="KW-1185">Reference proteome</keyword>
<keyword evidence="1" id="KW-0812">Transmembrane</keyword>
<reference evidence="2 3" key="1">
    <citation type="submission" date="2018-05" db="EMBL/GenBank/DDBJ databases">
        <title>Genome comparison of Eubacterium sp.</title>
        <authorList>
            <person name="Feng Y."/>
            <person name="Sanchez-Andrea I."/>
            <person name="Stams A.J.M."/>
            <person name="De Vos W.M."/>
        </authorList>
    </citation>
    <scope>NUCLEOTIDE SEQUENCE [LARGE SCALE GENOMIC DNA]</scope>
    <source>
        <strain evidence="2 3">YI</strain>
    </source>
</reference>
<evidence type="ECO:0000313" key="2">
    <source>
        <dbReference type="EMBL" id="QCT73284.1"/>
    </source>
</evidence>